<organism evidence="1 2">
    <name type="scientific">Kordia periserrulae</name>
    <dbReference type="NCBI Taxonomy" id="701523"/>
    <lineage>
        <taxon>Bacteria</taxon>
        <taxon>Pseudomonadati</taxon>
        <taxon>Bacteroidota</taxon>
        <taxon>Flavobacteriia</taxon>
        <taxon>Flavobacteriales</taxon>
        <taxon>Flavobacteriaceae</taxon>
        <taxon>Kordia</taxon>
    </lineage>
</organism>
<dbReference type="GO" id="GO:0004190">
    <property type="term" value="F:aspartic-type endopeptidase activity"/>
    <property type="evidence" value="ECO:0007669"/>
    <property type="project" value="InterPro"/>
</dbReference>
<dbReference type="AlphaFoldDB" id="A0A2T6C3W5"/>
<proteinExistence type="predicted"/>
<dbReference type="RefSeq" id="WP_108113986.1">
    <property type="nucleotide sequence ID" value="NZ_QBKT01000002.1"/>
</dbReference>
<keyword evidence="2" id="KW-1185">Reference proteome</keyword>
<dbReference type="GO" id="GO:0006508">
    <property type="term" value="P:proteolysis"/>
    <property type="evidence" value="ECO:0007669"/>
    <property type="project" value="UniProtKB-KW"/>
</dbReference>
<accession>A0A2T6C3W5</accession>
<keyword evidence="1" id="KW-0378">Hydrolase</keyword>
<reference evidence="1 2" key="1">
    <citation type="submission" date="2018-04" db="EMBL/GenBank/DDBJ databases">
        <title>Genomic Encyclopedia of Archaeal and Bacterial Type Strains, Phase II (KMG-II): from individual species to whole genera.</title>
        <authorList>
            <person name="Goeker M."/>
        </authorList>
    </citation>
    <scope>NUCLEOTIDE SEQUENCE [LARGE SCALE GENOMIC DNA]</scope>
    <source>
        <strain evidence="1 2">DSM 25731</strain>
    </source>
</reference>
<keyword evidence="1" id="KW-0645">Protease</keyword>
<sequence>MRKLIFTTLVFFLSIQSIWANEEENPIQILFPQAEFINQHTARIPFKVVDHLIVVEAEFLNQKGDFIIDTGAERLILNKVHFPKGHILSKKKGKMTGVTRIIDQPYERKLSEFILHNFNLKNKKSDVIDLSHIEKSKKMHLLGIIGYNILKDYEIFIDLYLNQITLAKTDKYGTKLDTKVFAETITDSLDFELKKHTIVVSGFVNDEKVRFALDTGAEFNQLNKNSSKKVLEKFRPIKRLSMIGAGNKKVRVLAGKLYDFRLNEHNGVGPMYTIVTNLRKMRDAYGTSVDGILGYEFLKYKRTIINYKKEKLYFIKSPIFKP</sequence>
<dbReference type="SUPFAM" id="SSF50630">
    <property type="entry name" value="Acid proteases"/>
    <property type="match status" value="1"/>
</dbReference>
<dbReference type="Proteomes" id="UP000244090">
    <property type="component" value="Unassembled WGS sequence"/>
</dbReference>
<gene>
    <name evidence="1" type="ORF">C8N46_102421</name>
</gene>
<evidence type="ECO:0000313" key="1">
    <source>
        <dbReference type="EMBL" id="PTX63020.1"/>
    </source>
</evidence>
<dbReference type="InterPro" id="IPR021109">
    <property type="entry name" value="Peptidase_aspartic_dom_sf"/>
</dbReference>
<name>A0A2T6C3W5_9FLAO</name>
<dbReference type="OrthoDB" id="3521766at2"/>
<dbReference type="PROSITE" id="PS00141">
    <property type="entry name" value="ASP_PROTEASE"/>
    <property type="match status" value="1"/>
</dbReference>
<evidence type="ECO:0000313" key="2">
    <source>
        <dbReference type="Proteomes" id="UP000244090"/>
    </source>
</evidence>
<comment type="caution">
    <text evidence="1">The sequence shown here is derived from an EMBL/GenBank/DDBJ whole genome shotgun (WGS) entry which is preliminary data.</text>
</comment>
<dbReference type="EMBL" id="QBKT01000002">
    <property type="protein sequence ID" value="PTX63020.1"/>
    <property type="molecule type" value="Genomic_DNA"/>
</dbReference>
<protein>
    <submittedName>
        <fullName evidence="1">Aspartyl protease</fullName>
    </submittedName>
</protein>
<dbReference type="InterPro" id="IPR001969">
    <property type="entry name" value="Aspartic_peptidase_AS"/>
</dbReference>
<dbReference type="Gene3D" id="2.40.70.10">
    <property type="entry name" value="Acid Proteases"/>
    <property type="match status" value="2"/>
</dbReference>